<organism evidence="2 3">
    <name type="scientific">Chlamydia avium</name>
    <dbReference type="NCBI Taxonomy" id="1457141"/>
    <lineage>
        <taxon>Bacteria</taxon>
        <taxon>Pseudomonadati</taxon>
        <taxon>Chlamydiota</taxon>
        <taxon>Chlamydiia</taxon>
        <taxon>Chlamydiales</taxon>
        <taxon>Chlamydiaceae</taxon>
        <taxon>Chlamydia/Chlamydophila group</taxon>
        <taxon>Chlamydia</taxon>
    </lineage>
</organism>
<evidence type="ECO:0000313" key="3">
    <source>
        <dbReference type="Proteomes" id="UP000014821"/>
    </source>
</evidence>
<dbReference type="RefSeq" id="WP_020356169.1">
    <property type="nucleotide sequence ID" value="NZ_KE360587.1"/>
</dbReference>
<keyword evidence="1" id="KW-1133">Transmembrane helix</keyword>
<keyword evidence="1" id="KW-0812">Transmembrane</keyword>
<evidence type="ECO:0000256" key="1">
    <source>
        <dbReference type="SAM" id="Phobius"/>
    </source>
</evidence>
<dbReference type="Proteomes" id="UP000014821">
    <property type="component" value="Unassembled WGS sequence"/>
</dbReference>
<dbReference type="EMBL" id="ATND01000002">
    <property type="protein sequence ID" value="EPP38200.1"/>
    <property type="molecule type" value="Genomic_DNA"/>
</dbReference>
<keyword evidence="3" id="KW-1185">Reference proteome</keyword>
<feature type="transmembrane region" description="Helical" evidence="1">
    <location>
        <begin position="6"/>
        <end position="26"/>
    </location>
</feature>
<accession>A0ABN0MRW9</accession>
<reference evidence="2" key="1">
    <citation type="submission" date="2013-04" db="EMBL/GenBank/DDBJ databases">
        <title>Genome sequence of Chlamydia psittaci 10_881_SC42.</title>
        <authorList>
            <person name="Huot-Creasy H."/>
            <person name="McCracken C.L."/>
            <person name="Humphries M."/>
            <person name="Sachse K."/>
            <person name="Laroucau K."/>
            <person name="Bavoil P."/>
            <person name="Myers G.S."/>
        </authorList>
    </citation>
    <scope>NUCLEOTIDE SEQUENCE [LARGE SCALE GENOMIC DNA]</scope>
    <source>
        <strain evidence="2">10_881_SC42</strain>
    </source>
</reference>
<gene>
    <name evidence="2" type="ORF">CP10881SC42_0683</name>
</gene>
<feature type="transmembrane region" description="Helical" evidence="1">
    <location>
        <begin position="95"/>
        <end position="112"/>
    </location>
</feature>
<keyword evidence="1" id="KW-0472">Membrane</keyword>
<proteinExistence type="predicted"/>
<name>A0ABN0MRW9_9CHLA</name>
<protein>
    <submittedName>
        <fullName evidence="2">Inner membrane protein</fullName>
    </submittedName>
</protein>
<comment type="caution">
    <text evidence="2">The sequence shown here is derived from an EMBL/GenBank/DDBJ whole genome shotgun (WGS) entry which is preliminary data.</text>
</comment>
<feature type="transmembrane region" description="Helical" evidence="1">
    <location>
        <begin position="38"/>
        <end position="57"/>
    </location>
</feature>
<evidence type="ECO:0000313" key="2">
    <source>
        <dbReference type="EMBL" id="EPP38200.1"/>
    </source>
</evidence>
<sequence length="148" mass="17109">MNTNQHNLLIYLPGILWLFAGVKLLLKASRIVYDPVFSFRLFFLLAMGAWIIASLKYRYVLSKSVSYQRELAHQLTSNNISTKNYIKKSFLSKRIFILLSMMLMALLIRNFINNPAILFFIRSTIGYSLIKAATTYFSKHPNAFSTNL</sequence>